<proteinExistence type="predicted"/>
<dbReference type="VEuPathDB" id="FungiDB:H257_04158"/>
<evidence type="ECO:0000313" key="1">
    <source>
        <dbReference type="EMBL" id="ETV83431.1"/>
    </source>
</evidence>
<dbReference type="RefSeq" id="XP_009826861.1">
    <property type="nucleotide sequence ID" value="XM_009828559.1"/>
</dbReference>
<organism evidence="1">
    <name type="scientific">Aphanomyces astaci</name>
    <name type="common">Crayfish plague agent</name>
    <dbReference type="NCBI Taxonomy" id="112090"/>
    <lineage>
        <taxon>Eukaryota</taxon>
        <taxon>Sar</taxon>
        <taxon>Stramenopiles</taxon>
        <taxon>Oomycota</taxon>
        <taxon>Saprolegniomycetes</taxon>
        <taxon>Saprolegniales</taxon>
        <taxon>Verrucalvaceae</taxon>
        <taxon>Aphanomyces</taxon>
    </lineage>
</organism>
<dbReference type="STRING" id="112090.W4GVT4"/>
<protein>
    <submittedName>
        <fullName evidence="1">Uncharacterized protein</fullName>
    </submittedName>
</protein>
<sequence>MSLDDLRPANSKKARDNSVNSFMRFLTEEDVSIDSVDKAIRSDTTTGVTLIVLMGRFGIHLTGLTGKDGKPSARTQPARDSTLLAKGRTLEKYSGMWPGGRIAKQAPACKKQDLHSLMSYLYRITSATLESQSISLCGENIFFVRFLRMKTLEEQAASLVLQRAPSSALPSHLPQPTACDFAINGPLVTLSTVLAGDTAGRSLFDETAAEDKQGIHAYVNRVLSRMLPGANVTTNMTSHSFRRGGAQYINGKAGISPHWIADRGNWNMSATNKLFTYIVNTTEDDQKFAKLLGGHDADAKMTPLLSNFDATRRGKIDFFNPHLFSACTGLSNTLLNDSPPVMDILCAYLIKALPLFQSMKPDSPLVKRVDQAMAASGVDLAEMASWSIHLAQVQTINTSEQDVPSSKYLRMIEHQADVIDQLINHTKTMSERLRDFERQVGLKTSPVSLDLPSHCCREYEEEKPAKRRKRKNSCLCECWYDWFANHAHSTELDKQWKSTMRRCVTYTLLFADNLDVDEREATYRDTVLMMVTFLAAKVLAFLVERGASAATHTS</sequence>
<dbReference type="AlphaFoldDB" id="W4GVT4"/>
<dbReference type="EMBL" id="KI913120">
    <property type="protein sequence ID" value="ETV83431.1"/>
    <property type="molecule type" value="Genomic_DNA"/>
</dbReference>
<dbReference type="GeneID" id="20806154"/>
<accession>W4GVT4</accession>
<dbReference type="OrthoDB" id="125506at2759"/>
<name>W4GVT4_APHAT</name>
<gene>
    <name evidence="1" type="ORF">H257_04158</name>
</gene>
<reference evidence="1" key="1">
    <citation type="submission" date="2013-12" db="EMBL/GenBank/DDBJ databases">
        <title>The Genome Sequence of Aphanomyces astaci APO3.</title>
        <authorList>
            <consortium name="The Broad Institute Genomics Platform"/>
            <person name="Russ C."/>
            <person name="Tyler B."/>
            <person name="van West P."/>
            <person name="Dieguez-Uribeondo J."/>
            <person name="Young S.K."/>
            <person name="Zeng Q."/>
            <person name="Gargeya S."/>
            <person name="Fitzgerald M."/>
            <person name="Abouelleil A."/>
            <person name="Alvarado L."/>
            <person name="Chapman S.B."/>
            <person name="Gainer-Dewar J."/>
            <person name="Goldberg J."/>
            <person name="Griggs A."/>
            <person name="Gujja S."/>
            <person name="Hansen M."/>
            <person name="Howarth C."/>
            <person name="Imamovic A."/>
            <person name="Ireland A."/>
            <person name="Larimer J."/>
            <person name="McCowan C."/>
            <person name="Murphy C."/>
            <person name="Pearson M."/>
            <person name="Poon T.W."/>
            <person name="Priest M."/>
            <person name="Roberts A."/>
            <person name="Saif S."/>
            <person name="Shea T."/>
            <person name="Sykes S."/>
            <person name="Wortman J."/>
            <person name="Nusbaum C."/>
            <person name="Birren B."/>
        </authorList>
    </citation>
    <scope>NUCLEOTIDE SEQUENCE [LARGE SCALE GENOMIC DNA]</scope>
    <source>
        <strain evidence="1">APO3</strain>
    </source>
</reference>